<dbReference type="InterPro" id="IPR023213">
    <property type="entry name" value="CAT-like_dom_sf"/>
</dbReference>
<dbReference type="SUPFAM" id="SSF52777">
    <property type="entry name" value="CoA-dependent acyltransferases"/>
    <property type="match status" value="1"/>
</dbReference>
<feature type="non-terminal residue" evidence="2">
    <location>
        <position position="109"/>
    </location>
</feature>
<comment type="caution">
    <text evidence="2">The sequence shown here is derived from an EMBL/GenBank/DDBJ whole genome shotgun (WGS) entry which is preliminary data.</text>
</comment>
<organism evidence="2">
    <name type="scientific">Streptomyces anulatus</name>
    <name type="common">Streptomyces chrysomallus</name>
    <dbReference type="NCBI Taxonomy" id="1892"/>
    <lineage>
        <taxon>Bacteria</taxon>
        <taxon>Bacillati</taxon>
        <taxon>Actinomycetota</taxon>
        <taxon>Actinomycetes</taxon>
        <taxon>Kitasatosporales</taxon>
        <taxon>Streptomycetaceae</taxon>
        <taxon>Streptomyces</taxon>
    </lineage>
</organism>
<name>A0A6G3T4Q1_STRAQ</name>
<gene>
    <name evidence="2" type="ORF">G3I43_39265</name>
</gene>
<dbReference type="GO" id="GO:0008610">
    <property type="term" value="P:lipid biosynthetic process"/>
    <property type="evidence" value="ECO:0007669"/>
    <property type="project" value="UniProtKB-ARBA"/>
</dbReference>
<dbReference type="Pfam" id="PF00668">
    <property type="entry name" value="Condensation"/>
    <property type="match status" value="1"/>
</dbReference>
<evidence type="ECO:0000313" key="2">
    <source>
        <dbReference type="EMBL" id="NEB90149.1"/>
    </source>
</evidence>
<reference evidence="2" key="1">
    <citation type="submission" date="2020-01" db="EMBL/GenBank/DDBJ databases">
        <title>Insect and environment-associated Actinomycetes.</title>
        <authorList>
            <person name="Currrie C."/>
            <person name="Chevrette M."/>
            <person name="Carlson C."/>
            <person name="Stubbendieck R."/>
            <person name="Wendt-Pienkowski E."/>
        </authorList>
    </citation>
    <scope>NUCLEOTIDE SEQUENCE</scope>
    <source>
        <strain evidence="2">SID505</strain>
    </source>
</reference>
<proteinExistence type="predicted"/>
<dbReference type="EMBL" id="JAAGMK010001114">
    <property type="protein sequence ID" value="NEB90149.1"/>
    <property type="molecule type" value="Genomic_DNA"/>
</dbReference>
<protein>
    <recommendedName>
        <fullName evidence="1">Condensation domain-containing protein</fullName>
    </recommendedName>
</protein>
<feature type="non-terminal residue" evidence="2">
    <location>
        <position position="1"/>
    </location>
</feature>
<evidence type="ECO:0000259" key="1">
    <source>
        <dbReference type="Pfam" id="PF00668"/>
    </source>
</evidence>
<sequence>PAHRPRPAEPPLSAAQQRLWFLHRLEEEPTAAYNVPIALRLTGTLDAQALERALADLTARHEVLRTVFPEREGRAVQRVLAPGDAPVPLTVRTTAPDALDAALAGAATL</sequence>
<dbReference type="Gene3D" id="3.30.559.10">
    <property type="entry name" value="Chloramphenicol acetyltransferase-like domain"/>
    <property type="match status" value="1"/>
</dbReference>
<dbReference type="InterPro" id="IPR001242">
    <property type="entry name" value="Condensation_dom"/>
</dbReference>
<dbReference type="RefSeq" id="WP_164262144.1">
    <property type="nucleotide sequence ID" value="NZ_JAAGMK010001114.1"/>
</dbReference>
<dbReference type="AlphaFoldDB" id="A0A6G3T4Q1"/>
<feature type="domain" description="Condensation" evidence="1">
    <location>
        <begin position="11"/>
        <end position="89"/>
    </location>
</feature>
<accession>A0A6G3T4Q1</accession>
<dbReference type="GO" id="GO:0003824">
    <property type="term" value="F:catalytic activity"/>
    <property type="evidence" value="ECO:0007669"/>
    <property type="project" value="InterPro"/>
</dbReference>